<gene>
    <name evidence="2" type="ORF">PMAYCL1PPCAC_24979</name>
</gene>
<dbReference type="InterPro" id="IPR011333">
    <property type="entry name" value="SKP1/BTB/POZ_sf"/>
</dbReference>
<dbReference type="EMBL" id="BTRK01000005">
    <property type="protein sequence ID" value="GMR54783.1"/>
    <property type="molecule type" value="Genomic_DNA"/>
</dbReference>
<organism evidence="2 3">
    <name type="scientific">Pristionchus mayeri</name>
    <dbReference type="NCBI Taxonomy" id="1317129"/>
    <lineage>
        <taxon>Eukaryota</taxon>
        <taxon>Metazoa</taxon>
        <taxon>Ecdysozoa</taxon>
        <taxon>Nematoda</taxon>
        <taxon>Chromadorea</taxon>
        <taxon>Rhabditida</taxon>
        <taxon>Rhabditina</taxon>
        <taxon>Diplogasteromorpha</taxon>
        <taxon>Diplogasteroidea</taxon>
        <taxon>Neodiplogasteridae</taxon>
        <taxon>Pristionchus</taxon>
    </lineage>
</organism>
<dbReference type="PROSITE" id="PS50097">
    <property type="entry name" value="BTB"/>
    <property type="match status" value="1"/>
</dbReference>
<dbReference type="PANTHER" id="PTHR47022">
    <property type="entry name" value="BTB AND MATH DOMAIN-CONTAINING PROTEIN 36-RELATED"/>
    <property type="match status" value="1"/>
</dbReference>
<dbReference type="InterPro" id="IPR002083">
    <property type="entry name" value="MATH/TRAF_dom"/>
</dbReference>
<dbReference type="CDD" id="cd18186">
    <property type="entry name" value="BTB_POZ_ZBTB_KLHL-like"/>
    <property type="match status" value="1"/>
</dbReference>
<evidence type="ECO:0000259" key="1">
    <source>
        <dbReference type="PROSITE" id="PS50097"/>
    </source>
</evidence>
<dbReference type="Pfam" id="PF00651">
    <property type="entry name" value="BTB"/>
    <property type="match status" value="1"/>
</dbReference>
<reference evidence="3" key="1">
    <citation type="submission" date="2022-10" db="EMBL/GenBank/DDBJ databases">
        <title>Genome assembly of Pristionchus species.</title>
        <authorList>
            <person name="Yoshida K."/>
            <person name="Sommer R.J."/>
        </authorList>
    </citation>
    <scope>NUCLEOTIDE SEQUENCE [LARGE SCALE GENOMIC DNA]</scope>
    <source>
        <strain evidence="3">RS5460</strain>
    </source>
</reference>
<dbReference type="PANTHER" id="PTHR47022:SF1">
    <property type="entry name" value="BTB AND MATH DOMAIN-CONTAINING PROTEIN 36-RELATED"/>
    <property type="match status" value="1"/>
</dbReference>
<accession>A0AAN5D1F3</accession>
<dbReference type="Gene3D" id="3.30.710.10">
    <property type="entry name" value="Potassium Channel Kv1.1, Chain A"/>
    <property type="match status" value="1"/>
</dbReference>
<name>A0AAN5D1F3_9BILA</name>
<dbReference type="AlphaFoldDB" id="A0AAN5D1F3"/>
<feature type="domain" description="BTB" evidence="1">
    <location>
        <begin position="140"/>
        <end position="207"/>
    </location>
</feature>
<sequence length="299" mass="34348">NNFVLRCEMDRTKLATGKAVSEEYTHGGFNWIATSEKSGDSANFAVRCVSDHKGPWKCEIEVGMHVLQPIGYFAFLSQEDHVFDENNFNKVVDFHYSWSSVEYHADIPNHKFAIEFRIRIIRTEKMEAEPGMFAAPNNRSDVILKIGEKRLHVSREFLAVHSPVFETLFFGDFAEKGKEEVEIKDVVYEEFLDLLHLIYLGPMEFTDRSVTHILKLGDQFQMERVLKQAEKYLTKTTGLDEMKKLIFADQYRLGSLRDHCLDSFTTLTQLTNKIKSSPDFALLSDAMKAAICERVAKLA</sequence>
<dbReference type="SMART" id="SM00225">
    <property type="entry name" value="BTB"/>
    <property type="match status" value="1"/>
</dbReference>
<dbReference type="Proteomes" id="UP001328107">
    <property type="component" value="Unassembled WGS sequence"/>
</dbReference>
<feature type="non-terminal residue" evidence="2">
    <location>
        <position position="1"/>
    </location>
</feature>
<evidence type="ECO:0000313" key="2">
    <source>
        <dbReference type="EMBL" id="GMR54783.1"/>
    </source>
</evidence>
<dbReference type="SUPFAM" id="SSF54695">
    <property type="entry name" value="POZ domain"/>
    <property type="match status" value="1"/>
</dbReference>
<keyword evidence="3" id="KW-1185">Reference proteome</keyword>
<dbReference type="Pfam" id="PF00917">
    <property type="entry name" value="MATH"/>
    <property type="match status" value="1"/>
</dbReference>
<protein>
    <recommendedName>
        <fullName evidence="1">BTB domain-containing protein</fullName>
    </recommendedName>
</protein>
<comment type="caution">
    <text evidence="2">The sequence shown here is derived from an EMBL/GenBank/DDBJ whole genome shotgun (WGS) entry which is preliminary data.</text>
</comment>
<evidence type="ECO:0000313" key="3">
    <source>
        <dbReference type="Proteomes" id="UP001328107"/>
    </source>
</evidence>
<proteinExistence type="predicted"/>
<dbReference type="InterPro" id="IPR000210">
    <property type="entry name" value="BTB/POZ_dom"/>
</dbReference>